<evidence type="ECO:0000313" key="3">
    <source>
        <dbReference type="Proteomes" id="UP000552709"/>
    </source>
</evidence>
<dbReference type="EMBL" id="JACHFL010000008">
    <property type="protein sequence ID" value="MBB5363979.1"/>
    <property type="molecule type" value="Genomic_DNA"/>
</dbReference>
<dbReference type="Proteomes" id="UP000552709">
    <property type="component" value="Unassembled WGS sequence"/>
</dbReference>
<keyword evidence="3" id="KW-1185">Reference proteome</keyword>
<keyword evidence="1" id="KW-0812">Transmembrane</keyword>
<accession>A0A7W8JVP2</accession>
<feature type="transmembrane region" description="Helical" evidence="1">
    <location>
        <begin position="84"/>
        <end position="106"/>
    </location>
</feature>
<dbReference type="RefSeq" id="WP_184133720.1">
    <property type="nucleotide sequence ID" value="NZ_JACHFL010000008.1"/>
</dbReference>
<keyword evidence="1" id="KW-0472">Membrane</keyword>
<proteinExistence type="predicted"/>
<feature type="transmembrane region" description="Helical" evidence="1">
    <location>
        <begin position="58"/>
        <end position="77"/>
    </location>
</feature>
<evidence type="ECO:0000256" key="1">
    <source>
        <dbReference type="SAM" id="Phobius"/>
    </source>
</evidence>
<name>A0A7W8JVP2_9DEIO</name>
<gene>
    <name evidence="2" type="ORF">HNQ08_003086</name>
</gene>
<evidence type="ECO:0000313" key="2">
    <source>
        <dbReference type="EMBL" id="MBB5363979.1"/>
    </source>
</evidence>
<comment type="caution">
    <text evidence="2">The sequence shown here is derived from an EMBL/GenBank/DDBJ whole genome shotgun (WGS) entry which is preliminary data.</text>
</comment>
<protein>
    <submittedName>
        <fullName evidence="2">Uncharacterized protein</fullName>
    </submittedName>
</protein>
<reference evidence="2 3" key="1">
    <citation type="submission" date="2020-08" db="EMBL/GenBank/DDBJ databases">
        <title>Genomic Encyclopedia of Type Strains, Phase IV (KMG-IV): sequencing the most valuable type-strain genomes for metagenomic binning, comparative biology and taxonomic classification.</title>
        <authorList>
            <person name="Goeker M."/>
        </authorList>
    </citation>
    <scope>NUCLEOTIDE SEQUENCE [LARGE SCALE GENOMIC DNA]</scope>
    <source>
        <strain evidence="2 3">DSM 27939</strain>
    </source>
</reference>
<dbReference type="AlphaFoldDB" id="A0A7W8JVP2"/>
<keyword evidence="1" id="KW-1133">Transmembrane helix</keyword>
<sequence>MTRRERTRRILAAQNPLQHPPMTARHVVGLGLVVLLAWIAVAAPGPLADLSRTTVGGWQAFVLARLTVIFLCGYALFFVRSYHWIVAVGLSLTIVGLCLRIGVGQITGEPLTVGFSLLLLALVALPLRIIVRPNDQDRIRMLEAQVRELETR</sequence>
<feature type="transmembrane region" description="Helical" evidence="1">
    <location>
        <begin position="112"/>
        <end position="131"/>
    </location>
</feature>
<organism evidence="2 3">
    <name type="scientific">Deinococcus humi</name>
    <dbReference type="NCBI Taxonomy" id="662880"/>
    <lineage>
        <taxon>Bacteria</taxon>
        <taxon>Thermotogati</taxon>
        <taxon>Deinococcota</taxon>
        <taxon>Deinococci</taxon>
        <taxon>Deinococcales</taxon>
        <taxon>Deinococcaceae</taxon>
        <taxon>Deinococcus</taxon>
    </lineage>
</organism>